<dbReference type="Pfam" id="PF01527">
    <property type="entry name" value="HTH_Tnp_1"/>
    <property type="match status" value="1"/>
</dbReference>
<proteinExistence type="predicted"/>
<evidence type="ECO:0000256" key="1">
    <source>
        <dbReference type="SAM" id="MobiDB-lite"/>
    </source>
</evidence>
<dbReference type="InterPro" id="IPR036397">
    <property type="entry name" value="RNaseH_sf"/>
</dbReference>
<dbReference type="GO" id="GO:0004803">
    <property type="term" value="F:transposase activity"/>
    <property type="evidence" value="ECO:0007669"/>
    <property type="project" value="InterPro"/>
</dbReference>
<dbReference type="OrthoDB" id="9809060at2"/>
<dbReference type="GO" id="GO:0006313">
    <property type="term" value="P:DNA transposition"/>
    <property type="evidence" value="ECO:0007669"/>
    <property type="project" value="InterPro"/>
</dbReference>
<feature type="region of interest" description="Disordered" evidence="1">
    <location>
        <begin position="371"/>
        <end position="396"/>
    </location>
</feature>
<dbReference type="SUPFAM" id="SSF46689">
    <property type="entry name" value="Homeodomain-like"/>
    <property type="match status" value="1"/>
</dbReference>
<dbReference type="GO" id="GO:0003677">
    <property type="term" value="F:DNA binding"/>
    <property type="evidence" value="ECO:0007669"/>
    <property type="project" value="InterPro"/>
</dbReference>
<dbReference type="PROSITE" id="PS50994">
    <property type="entry name" value="INTEGRASE"/>
    <property type="match status" value="1"/>
</dbReference>
<dbReference type="Pfam" id="PF13276">
    <property type="entry name" value="HTH_21"/>
    <property type="match status" value="1"/>
</dbReference>
<dbReference type="AlphaFoldDB" id="A0A327KWM7"/>
<dbReference type="InterPro" id="IPR048020">
    <property type="entry name" value="Transpos_IS3"/>
</dbReference>
<dbReference type="InterPro" id="IPR001584">
    <property type="entry name" value="Integrase_cat-core"/>
</dbReference>
<dbReference type="Pfam" id="PF13683">
    <property type="entry name" value="rve_3"/>
    <property type="match status" value="1"/>
</dbReference>
<dbReference type="Proteomes" id="UP000248863">
    <property type="component" value="Unassembled WGS sequence"/>
</dbReference>
<dbReference type="Gene3D" id="3.30.420.10">
    <property type="entry name" value="Ribonuclease H-like superfamily/Ribonuclease H"/>
    <property type="match status" value="1"/>
</dbReference>
<dbReference type="GO" id="GO:0015074">
    <property type="term" value="P:DNA integration"/>
    <property type="evidence" value="ECO:0007669"/>
    <property type="project" value="InterPro"/>
</dbReference>
<gene>
    <name evidence="3" type="ORF">CH338_08250</name>
</gene>
<evidence type="ECO:0000259" key="2">
    <source>
        <dbReference type="PROSITE" id="PS50994"/>
    </source>
</evidence>
<dbReference type="EMBL" id="NPEU01000062">
    <property type="protein sequence ID" value="RAI39778.1"/>
    <property type="molecule type" value="Genomic_DNA"/>
</dbReference>
<organism evidence="3 4">
    <name type="scientific">Rhodoplanes elegans</name>
    <dbReference type="NCBI Taxonomy" id="29408"/>
    <lineage>
        <taxon>Bacteria</taxon>
        <taxon>Pseudomonadati</taxon>
        <taxon>Pseudomonadota</taxon>
        <taxon>Alphaproteobacteria</taxon>
        <taxon>Hyphomicrobiales</taxon>
        <taxon>Nitrobacteraceae</taxon>
        <taxon>Rhodoplanes</taxon>
    </lineage>
</organism>
<feature type="domain" description="Integrase catalytic" evidence="2">
    <location>
        <begin position="199"/>
        <end position="360"/>
    </location>
</feature>
<comment type="caution">
    <text evidence="3">The sequence shown here is derived from an EMBL/GenBank/DDBJ whole genome shotgun (WGS) entry which is preliminary data.</text>
</comment>
<dbReference type="RefSeq" id="WP_111356645.1">
    <property type="nucleotide sequence ID" value="NZ_NHSK01000005.1"/>
</dbReference>
<dbReference type="InterPro" id="IPR012337">
    <property type="entry name" value="RNaseH-like_sf"/>
</dbReference>
<reference evidence="3 4" key="1">
    <citation type="submission" date="2017-07" db="EMBL/GenBank/DDBJ databases">
        <title>Draft Genome Sequences of Select Purple Nonsulfur Bacteria.</title>
        <authorList>
            <person name="Lasarre B."/>
            <person name="Mckinlay J.B."/>
        </authorList>
    </citation>
    <scope>NUCLEOTIDE SEQUENCE [LARGE SCALE GENOMIC DNA]</scope>
    <source>
        <strain evidence="3 4">DSM 11907</strain>
    </source>
</reference>
<dbReference type="NCBIfam" id="NF033516">
    <property type="entry name" value="transpos_IS3"/>
    <property type="match status" value="1"/>
</dbReference>
<keyword evidence="4" id="KW-1185">Reference proteome</keyword>
<dbReference type="InterPro" id="IPR025948">
    <property type="entry name" value="HTH-like_dom"/>
</dbReference>
<dbReference type="PANTHER" id="PTHR47515">
    <property type="entry name" value="LOW CALCIUM RESPONSE LOCUS PROTEIN T"/>
    <property type="match status" value="1"/>
</dbReference>
<name>A0A327KWM7_9BRAD</name>
<sequence length="396" mass="45243">MKRNRFTEEQIIGILKEQEAGVPVADLCRKHGVSNASIYKWKAKYGGMDISEAKRLKALEDENARLKKLLADAMLDNSALKDLLGKKMVAPAAKRDAVAHLQTVYGMSERRACQVLGCCRMTMRYHATRIDDGLLRERMKAIAHERRRFGYRRLHVLLRREGHVVNHKRLFRIYREEKLTVRRRGGRKRAMGTRAPMLIPMAPNQRWSLDFVSDQMTDCRRFRVLTVVDDCTRECLALVADTSLSGLRVARELEALIARRGKPAMIVSDNGTEFTSNAILSFADRMRIDWHYIAPGKPIQNAFIESFNGRLRDELLNETLFPSLSHVRATVASWRADYNLNRPHSRLGWLTPAEYADTFNPRRDLALRSMASSTPAPVAHPAQMGKTNRQSLRHPG</sequence>
<evidence type="ECO:0000313" key="4">
    <source>
        <dbReference type="Proteomes" id="UP000248863"/>
    </source>
</evidence>
<protein>
    <submittedName>
        <fullName evidence="3">IS3 family transposase</fullName>
    </submittedName>
</protein>
<evidence type="ECO:0000313" key="3">
    <source>
        <dbReference type="EMBL" id="RAI39778.1"/>
    </source>
</evidence>
<dbReference type="SUPFAM" id="SSF53098">
    <property type="entry name" value="Ribonuclease H-like"/>
    <property type="match status" value="1"/>
</dbReference>
<dbReference type="PANTHER" id="PTHR47515:SF1">
    <property type="entry name" value="BLR2054 PROTEIN"/>
    <property type="match status" value="1"/>
</dbReference>
<dbReference type="InterPro" id="IPR009057">
    <property type="entry name" value="Homeodomain-like_sf"/>
</dbReference>
<dbReference type="InterPro" id="IPR002514">
    <property type="entry name" value="Transposase_8"/>
</dbReference>
<accession>A0A327KWM7</accession>